<dbReference type="EMBL" id="JANTQA010000008">
    <property type="protein sequence ID" value="KAJ3452680.1"/>
    <property type="molecule type" value="Genomic_DNA"/>
</dbReference>
<evidence type="ECO:0000313" key="3">
    <source>
        <dbReference type="Proteomes" id="UP001146793"/>
    </source>
</evidence>
<feature type="compositionally biased region" description="Basic residues" evidence="1">
    <location>
        <begin position="301"/>
        <end position="313"/>
    </location>
</feature>
<feature type="region of interest" description="Disordered" evidence="1">
    <location>
        <begin position="189"/>
        <end position="373"/>
    </location>
</feature>
<dbReference type="Proteomes" id="UP001146793">
    <property type="component" value="Unassembled WGS sequence"/>
</dbReference>
<feature type="compositionally biased region" description="Basic residues" evidence="1">
    <location>
        <begin position="338"/>
        <end position="354"/>
    </location>
</feature>
<name>A0AAV8AKM7_9EUKA</name>
<feature type="compositionally biased region" description="Basic residues" evidence="1">
    <location>
        <begin position="206"/>
        <end position="225"/>
    </location>
</feature>
<comment type="caution">
    <text evidence="2">The sequence shown here is derived from an EMBL/GenBank/DDBJ whole genome shotgun (WGS) entry which is preliminary data.</text>
</comment>
<sequence>MSTRTITRNSLELLRHVLEEPNLSQGTLLNQGGFRINLFLSIVIPTTKVKIRKQEKRSKQLELNLNEYLRSFEEIFELEDEQRFDPKRILKKDKSSIQLFKQTINRLCDFLNKSGVIRDQSIVCRVINCYKEEEIIKCQEIFQKKIKYTIDDPFWYLKPNDKSLFPGYNGNSSSIQRSMENQDDFNFGHEFEKEEEKENVKEIKKEKKGKKETRRKKKQKKKKKKTEKEKPQPISKKMDEKTTNTKSNKKKQETQNPKLILSSDPNLDVERLSVSTIPSDHNQFHVDSVKKKPKELNSSKKKERTTRTKRTTRTTRTERDKRREKENVKEITKERAREKRKPKPQKTNKTKSKKIPNGPTNTKTKIKTKKHTSNTMRFVSKKQIKNVKSVLFGKFEDFGFCELNIHPLNPDYESQFVDNVLSRWKKRNKIPIDILERLLIVNAAYGFKYNSRNKFLDVAPELLGPIVSDFESAHQNSIGFARVGGGSWEVEIAAPLTELWREGKLILTKQYLTLTFNEIDCVLLHCKYLKRQQAQIKVLMDKSDMNIMLFSHISDIKPFKIKCVNSYQKRLIMLLWFIFTNQKANKKIIGRNQIIDKINKKLVNTQVIPILPKPNKNILKFLSSWNKIYDPRLDLEGNVKYAKRDYYKDQQVNFLCHLLVQRIVPWQEAFLKIKNNHLTVGTKGKDLKTFKYGSEFKILEEVQDVKMFSIRALINNKNSKTWVFLATSSFERQLIVSTINFFNKQFTKKLIK</sequence>
<feature type="compositionally biased region" description="Basic and acidic residues" evidence="1">
    <location>
        <begin position="282"/>
        <end position="300"/>
    </location>
</feature>
<accession>A0AAV8AKM7</accession>
<feature type="compositionally biased region" description="Basic and acidic residues" evidence="1">
    <location>
        <begin position="226"/>
        <end position="243"/>
    </location>
</feature>
<reference evidence="2" key="1">
    <citation type="submission" date="2022-08" db="EMBL/GenBank/DDBJ databases">
        <title>Novel sulphate-reducing endosymbionts in the free-living metamonad Anaeramoeba.</title>
        <authorList>
            <person name="Jerlstrom-Hultqvist J."/>
            <person name="Cepicka I."/>
            <person name="Gallot-Lavallee L."/>
            <person name="Salas-Leiva D."/>
            <person name="Curtis B.A."/>
            <person name="Zahonova K."/>
            <person name="Pipaliya S."/>
            <person name="Dacks J."/>
            <person name="Roger A.J."/>
        </authorList>
    </citation>
    <scope>NUCLEOTIDE SEQUENCE</scope>
    <source>
        <strain evidence="2">Busselton2</strain>
    </source>
</reference>
<feature type="compositionally biased region" description="Basic and acidic residues" evidence="1">
    <location>
        <begin position="315"/>
        <end position="337"/>
    </location>
</feature>
<dbReference type="AlphaFoldDB" id="A0AAV8AKM7"/>
<evidence type="ECO:0000313" key="2">
    <source>
        <dbReference type="EMBL" id="KAJ3452680.1"/>
    </source>
</evidence>
<proteinExistence type="predicted"/>
<gene>
    <name evidence="2" type="ORF">M0812_04454</name>
</gene>
<evidence type="ECO:0000256" key="1">
    <source>
        <dbReference type="SAM" id="MobiDB-lite"/>
    </source>
</evidence>
<protein>
    <submittedName>
        <fullName evidence="2">Yl-1 protein transcription factor-like</fullName>
    </submittedName>
</protein>
<feature type="compositionally biased region" description="Basic and acidic residues" evidence="1">
    <location>
        <begin position="189"/>
        <end position="205"/>
    </location>
</feature>
<organism evidence="2 3">
    <name type="scientific">Anaeramoeba flamelloides</name>
    <dbReference type="NCBI Taxonomy" id="1746091"/>
    <lineage>
        <taxon>Eukaryota</taxon>
        <taxon>Metamonada</taxon>
        <taxon>Anaeramoebidae</taxon>
        <taxon>Anaeramoeba</taxon>
    </lineage>
</organism>